<keyword evidence="1" id="KW-0732">Signal</keyword>
<dbReference type="Proteomes" id="UP000515909">
    <property type="component" value="Chromosome"/>
</dbReference>
<evidence type="ECO:0000313" key="2">
    <source>
        <dbReference type="EMBL" id="QNK39328.1"/>
    </source>
</evidence>
<accession>A0A7G8T6T7</accession>
<evidence type="ECO:0000313" key="3">
    <source>
        <dbReference type="Proteomes" id="UP000515909"/>
    </source>
</evidence>
<feature type="signal peptide" evidence="1">
    <location>
        <begin position="1"/>
        <end position="25"/>
    </location>
</feature>
<feature type="chain" id="PRO_5028852114" evidence="1">
    <location>
        <begin position="26"/>
        <end position="142"/>
    </location>
</feature>
<gene>
    <name evidence="2" type="ORF">HCR03_11220</name>
</gene>
<dbReference type="KEGG" id="cfem:HCR03_11220"/>
<sequence length="142" mass="15366">MKKQVVSLALSVCMLLFGSGLPAFAATSSAGSANSGMQVMLVNTDYMMTNLSFSGDKAECTNVIYGKEGTSKIKVDVYLMRVEGNTSTTVKHWSATSYGDELDFYKEYYVSSGYTYKLEVNAAVTRNGTTEYISDSDLADCG</sequence>
<dbReference type="AlphaFoldDB" id="A0A7G8T6T7"/>
<name>A0A7G8T6T7_9FIRM</name>
<organism evidence="2 3">
    <name type="scientific">Caproicibacter fermentans</name>
    <dbReference type="NCBI Taxonomy" id="2576756"/>
    <lineage>
        <taxon>Bacteria</taxon>
        <taxon>Bacillati</taxon>
        <taxon>Bacillota</taxon>
        <taxon>Clostridia</taxon>
        <taxon>Eubacteriales</taxon>
        <taxon>Acutalibacteraceae</taxon>
        <taxon>Caproicibacter</taxon>
    </lineage>
</organism>
<proteinExistence type="predicted"/>
<dbReference type="EMBL" id="CP060286">
    <property type="protein sequence ID" value="QNK39328.1"/>
    <property type="molecule type" value="Genomic_DNA"/>
</dbReference>
<protein>
    <submittedName>
        <fullName evidence="2">Uncharacterized protein</fullName>
    </submittedName>
</protein>
<dbReference type="RefSeq" id="WP_187034261.1">
    <property type="nucleotide sequence ID" value="NZ_CP060286.1"/>
</dbReference>
<evidence type="ECO:0000256" key="1">
    <source>
        <dbReference type="SAM" id="SignalP"/>
    </source>
</evidence>
<reference evidence="2 3" key="1">
    <citation type="submission" date="2020-08" db="EMBL/GenBank/DDBJ databases">
        <title>The isolate Caproiciproducens sp. 7D4C2 produces n-caproate at mildly acidic conditions from hexoses: genome and rBOX comparison with related strains and chain-elongating bacteria.</title>
        <authorList>
            <person name="Esquivel-Elizondo S."/>
            <person name="Bagci C."/>
            <person name="Temovska M."/>
            <person name="Jeon B.S."/>
            <person name="Bessarab I."/>
            <person name="Williams R.B.H."/>
            <person name="Huson D.H."/>
            <person name="Angenent L.T."/>
        </authorList>
    </citation>
    <scope>NUCLEOTIDE SEQUENCE [LARGE SCALE GENOMIC DNA]</scope>
    <source>
        <strain evidence="2 3">7D4C2</strain>
    </source>
</reference>